<dbReference type="EMBL" id="FLUV01000162">
    <property type="protein sequence ID" value="SBW17794.1"/>
    <property type="molecule type" value="Genomic_DNA"/>
</dbReference>
<name>A0A1C3NTF5_9ACTN</name>
<dbReference type="Proteomes" id="UP000199013">
    <property type="component" value="Unassembled WGS sequence"/>
</dbReference>
<gene>
    <name evidence="1" type="ORF">FDG2_0374</name>
</gene>
<evidence type="ECO:0000313" key="1">
    <source>
        <dbReference type="EMBL" id="SBW17794.1"/>
    </source>
</evidence>
<dbReference type="AlphaFoldDB" id="A0A1C3NTF5"/>
<accession>A0A1C3NTF5</accession>
<sequence length="29" mass="3401">MMFTNRTFLVTGDKRVRARVESRSENAMP</sequence>
<organism evidence="1 2">
    <name type="scientific">Candidatus Protofrankia californiensis</name>
    <dbReference type="NCBI Taxonomy" id="1839754"/>
    <lineage>
        <taxon>Bacteria</taxon>
        <taxon>Bacillati</taxon>
        <taxon>Actinomycetota</taxon>
        <taxon>Actinomycetes</taxon>
        <taxon>Frankiales</taxon>
        <taxon>Frankiaceae</taxon>
        <taxon>Protofrankia</taxon>
    </lineage>
</organism>
<evidence type="ECO:0000313" key="2">
    <source>
        <dbReference type="Proteomes" id="UP000199013"/>
    </source>
</evidence>
<reference evidence="2" key="1">
    <citation type="submission" date="2016-02" db="EMBL/GenBank/DDBJ databases">
        <authorList>
            <person name="Wibberg D."/>
        </authorList>
    </citation>
    <scope>NUCLEOTIDE SEQUENCE [LARGE SCALE GENOMIC DNA]</scope>
</reference>
<proteinExistence type="predicted"/>
<keyword evidence="2" id="KW-1185">Reference proteome</keyword>
<protein>
    <submittedName>
        <fullName evidence="1">Uncharacterized protein</fullName>
    </submittedName>
</protein>